<dbReference type="RefSeq" id="WP_254168629.1">
    <property type="nucleotide sequence ID" value="NZ_JANAFB010000048.1"/>
</dbReference>
<gene>
    <name evidence="1" type="ORF">NBM05_13745</name>
</gene>
<name>A0A9X2KJB5_9MICC</name>
<keyword evidence="1" id="KW-0436">Ligase</keyword>
<evidence type="ECO:0000313" key="2">
    <source>
        <dbReference type="Proteomes" id="UP001139502"/>
    </source>
</evidence>
<dbReference type="SUPFAM" id="SSF55144">
    <property type="entry name" value="LigT-like"/>
    <property type="match status" value="1"/>
</dbReference>
<dbReference type="InterPro" id="IPR050580">
    <property type="entry name" value="2H_phosphoesterase_YjcG-like"/>
</dbReference>
<dbReference type="InterPro" id="IPR009097">
    <property type="entry name" value="Cyclic_Pdiesterase"/>
</dbReference>
<dbReference type="Proteomes" id="UP001139502">
    <property type="component" value="Unassembled WGS sequence"/>
</dbReference>
<dbReference type="EMBL" id="JANAFB010000048">
    <property type="protein sequence ID" value="MCP3427043.1"/>
    <property type="molecule type" value="Genomic_DNA"/>
</dbReference>
<dbReference type="GO" id="GO:0016874">
    <property type="term" value="F:ligase activity"/>
    <property type="evidence" value="ECO:0007669"/>
    <property type="project" value="UniProtKB-KW"/>
</dbReference>
<dbReference type="Pfam" id="PF13563">
    <property type="entry name" value="2_5_RNA_ligase2"/>
    <property type="match status" value="1"/>
</dbReference>
<dbReference type="Gene3D" id="3.90.1140.10">
    <property type="entry name" value="Cyclic phosphodiesterase"/>
    <property type="match status" value="1"/>
</dbReference>
<dbReference type="PANTHER" id="PTHR40037:SF1">
    <property type="entry name" value="PHOSPHOESTERASE SAOUHSC_00951-RELATED"/>
    <property type="match status" value="1"/>
</dbReference>
<sequence>MQRGRSEPREAGPDRSPTLGSGRCYLSVVLEVPEEVRRLVAAGGREPADGGVPAHITVFITERTSESDPGDQALLERVRAACAGVGPGPVRLRGAATFRPVSDVVYVRVAEGAERLRRLHRGCAAVLPDASPFDYHPHLTVAQGLEGAELDRVAAELADVEAVFDAVSLGVFTGDLSGWRRIGEIALRA</sequence>
<dbReference type="PANTHER" id="PTHR40037">
    <property type="entry name" value="PHOSPHOESTERASE YJCG-RELATED"/>
    <property type="match status" value="1"/>
</dbReference>
<organism evidence="1 2">
    <name type="scientific">Rothia santali</name>
    <dbReference type="NCBI Taxonomy" id="2949643"/>
    <lineage>
        <taxon>Bacteria</taxon>
        <taxon>Bacillati</taxon>
        <taxon>Actinomycetota</taxon>
        <taxon>Actinomycetes</taxon>
        <taxon>Micrococcales</taxon>
        <taxon>Micrococcaceae</taxon>
        <taxon>Rothia</taxon>
    </lineage>
</organism>
<reference evidence="1" key="1">
    <citation type="submission" date="2022-06" db="EMBL/GenBank/DDBJ databases">
        <title>Rothia sp. isolated from sandalwood seedling.</title>
        <authorList>
            <person name="Tuikhar N."/>
            <person name="Kirdat K."/>
            <person name="Thorat V."/>
            <person name="Swetha P."/>
            <person name="Padma S."/>
            <person name="Sundararaj R."/>
            <person name="Yadav A."/>
        </authorList>
    </citation>
    <scope>NUCLEOTIDE SEQUENCE</scope>
    <source>
        <strain evidence="1">AR01</strain>
    </source>
</reference>
<dbReference type="AlphaFoldDB" id="A0A9X2KJB5"/>
<comment type="caution">
    <text evidence="1">The sequence shown here is derived from an EMBL/GenBank/DDBJ whole genome shotgun (WGS) entry which is preliminary data.</text>
</comment>
<protein>
    <submittedName>
        <fullName evidence="1">2'-5' RNA ligase family protein</fullName>
    </submittedName>
</protein>
<accession>A0A9X2KJB5</accession>
<keyword evidence="2" id="KW-1185">Reference proteome</keyword>
<evidence type="ECO:0000313" key="1">
    <source>
        <dbReference type="EMBL" id="MCP3427043.1"/>
    </source>
</evidence>
<proteinExistence type="predicted"/>